<dbReference type="Pfam" id="PF13921">
    <property type="entry name" value="Myb_DNA-bind_6"/>
    <property type="match status" value="1"/>
</dbReference>
<feature type="compositionally biased region" description="Polar residues" evidence="5">
    <location>
        <begin position="366"/>
        <end position="376"/>
    </location>
</feature>
<feature type="compositionally biased region" description="Polar residues" evidence="5">
    <location>
        <begin position="576"/>
        <end position="590"/>
    </location>
</feature>
<dbReference type="InterPro" id="IPR001005">
    <property type="entry name" value="SANT/Myb"/>
</dbReference>
<feature type="compositionally biased region" description="Basic residues" evidence="5">
    <location>
        <begin position="531"/>
        <end position="540"/>
    </location>
</feature>
<gene>
    <name evidence="8" type="ORF">QBC38DRAFT_490686</name>
</gene>
<feature type="domain" description="HTH myb-type" evidence="7">
    <location>
        <begin position="708"/>
        <end position="761"/>
    </location>
</feature>
<feature type="compositionally biased region" description="Acidic residues" evidence="5">
    <location>
        <begin position="492"/>
        <end position="522"/>
    </location>
</feature>
<feature type="compositionally biased region" description="Basic and acidic residues" evidence="5">
    <location>
        <begin position="1133"/>
        <end position="1143"/>
    </location>
</feature>
<keyword evidence="9" id="KW-1185">Reference proteome</keyword>
<protein>
    <recommendedName>
        <fullName evidence="10">DNA-binding protein</fullName>
    </recommendedName>
</protein>
<keyword evidence="3" id="KW-0539">Nucleus</keyword>
<feature type="compositionally biased region" description="Polar residues" evidence="5">
    <location>
        <begin position="275"/>
        <end position="285"/>
    </location>
</feature>
<proteinExistence type="predicted"/>
<feature type="non-terminal residue" evidence="8">
    <location>
        <position position="1192"/>
    </location>
</feature>
<feature type="compositionally biased region" description="Polar residues" evidence="5">
    <location>
        <begin position="411"/>
        <end position="423"/>
    </location>
</feature>
<feature type="compositionally biased region" description="Basic and acidic residues" evidence="5">
    <location>
        <begin position="53"/>
        <end position="62"/>
    </location>
</feature>
<accession>A0AAN6YT00</accession>
<evidence type="ECO:0000256" key="4">
    <source>
        <dbReference type="SAM" id="Coils"/>
    </source>
</evidence>
<organism evidence="8 9">
    <name type="scientific">Podospora fimiseda</name>
    <dbReference type="NCBI Taxonomy" id="252190"/>
    <lineage>
        <taxon>Eukaryota</taxon>
        <taxon>Fungi</taxon>
        <taxon>Dikarya</taxon>
        <taxon>Ascomycota</taxon>
        <taxon>Pezizomycotina</taxon>
        <taxon>Sordariomycetes</taxon>
        <taxon>Sordariomycetidae</taxon>
        <taxon>Sordariales</taxon>
        <taxon>Podosporaceae</taxon>
        <taxon>Podospora</taxon>
    </lineage>
</organism>
<dbReference type="AlphaFoldDB" id="A0AAN6YT00"/>
<evidence type="ECO:0000313" key="9">
    <source>
        <dbReference type="Proteomes" id="UP001301958"/>
    </source>
</evidence>
<dbReference type="Proteomes" id="UP001301958">
    <property type="component" value="Unassembled WGS sequence"/>
</dbReference>
<feature type="domain" description="Myb-like" evidence="6">
    <location>
        <begin position="760"/>
        <end position="831"/>
    </location>
</feature>
<dbReference type="EMBL" id="MU865492">
    <property type="protein sequence ID" value="KAK4222087.1"/>
    <property type="molecule type" value="Genomic_DNA"/>
</dbReference>
<dbReference type="GO" id="GO:0000976">
    <property type="term" value="F:transcription cis-regulatory region binding"/>
    <property type="evidence" value="ECO:0007669"/>
    <property type="project" value="TreeGrafter"/>
</dbReference>
<reference evidence="8" key="2">
    <citation type="submission" date="2023-05" db="EMBL/GenBank/DDBJ databases">
        <authorList>
            <consortium name="Lawrence Berkeley National Laboratory"/>
            <person name="Steindorff A."/>
            <person name="Hensen N."/>
            <person name="Bonometti L."/>
            <person name="Westerberg I."/>
            <person name="Brannstrom I.O."/>
            <person name="Guillou S."/>
            <person name="Cros-Aarteil S."/>
            <person name="Calhoun S."/>
            <person name="Haridas S."/>
            <person name="Kuo A."/>
            <person name="Mondo S."/>
            <person name="Pangilinan J."/>
            <person name="Riley R."/>
            <person name="Labutti K."/>
            <person name="Andreopoulos B."/>
            <person name="Lipzen A."/>
            <person name="Chen C."/>
            <person name="Yanf M."/>
            <person name="Daum C."/>
            <person name="Ng V."/>
            <person name="Clum A."/>
            <person name="Ohm R."/>
            <person name="Martin F."/>
            <person name="Silar P."/>
            <person name="Natvig D."/>
            <person name="Lalanne C."/>
            <person name="Gautier V."/>
            <person name="Ament-Velasquez S.L."/>
            <person name="Kruys A."/>
            <person name="Hutchinson M.I."/>
            <person name="Powell A.J."/>
            <person name="Barry K."/>
            <person name="Miller A.N."/>
            <person name="Grigoriev I.V."/>
            <person name="Debuchy R."/>
            <person name="Gladieux P."/>
            <person name="Thoren M.H."/>
            <person name="Johannesson H."/>
        </authorList>
    </citation>
    <scope>NUCLEOTIDE SEQUENCE</scope>
    <source>
        <strain evidence="8">CBS 990.96</strain>
    </source>
</reference>
<evidence type="ECO:0000259" key="7">
    <source>
        <dbReference type="PROSITE" id="PS51294"/>
    </source>
</evidence>
<feature type="compositionally biased region" description="Low complexity" evidence="5">
    <location>
        <begin position="1059"/>
        <end position="1068"/>
    </location>
</feature>
<feature type="compositionally biased region" description="Low complexity" evidence="5">
    <location>
        <begin position="1092"/>
        <end position="1113"/>
    </location>
</feature>
<keyword evidence="4" id="KW-0175">Coiled coil</keyword>
<name>A0AAN6YT00_9PEZI</name>
<feature type="compositionally biased region" description="Basic and acidic residues" evidence="5">
    <location>
        <begin position="1073"/>
        <end position="1090"/>
    </location>
</feature>
<evidence type="ECO:0000256" key="5">
    <source>
        <dbReference type="SAM" id="MobiDB-lite"/>
    </source>
</evidence>
<dbReference type="PROSITE" id="PS51294">
    <property type="entry name" value="HTH_MYB"/>
    <property type="match status" value="1"/>
</dbReference>
<feature type="compositionally biased region" description="Basic and acidic residues" evidence="5">
    <location>
        <begin position="204"/>
        <end position="214"/>
    </location>
</feature>
<keyword evidence="2" id="KW-0238">DNA-binding</keyword>
<dbReference type="Gene3D" id="1.10.10.60">
    <property type="entry name" value="Homeodomain-like"/>
    <property type="match status" value="2"/>
</dbReference>
<dbReference type="PANTHER" id="PTHR46380">
    <property type="entry name" value="CYCLIN-D-BINDING MYB-LIKE TRANSCRIPTION FACTOR 1"/>
    <property type="match status" value="1"/>
</dbReference>
<feature type="compositionally biased region" description="Basic and acidic residues" evidence="5">
    <location>
        <begin position="288"/>
        <end position="330"/>
    </location>
</feature>
<feature type="compositionally biased region" description="Basic residues" evidence="5">
    <location>
        <begin position="165"/>
        <end position="174"/>
    </location>
</feature>
<dbReference type="GO" id="GO:0005634">
    <property type="term" value="C:nucleus"/>
    <property type="evidence" value="ECO:0007669"/>
    <property type="project" value="UniProtKB-SubCell"/>
</dbReference>
<feature type="coiled-coil region" evidence="4">
    <location>
        <begin position="770"/>
        <end position="797"/>
    </location>
</feature>
<comment type="subcellular location">
    <subcellularLocation>
        <location evidence="1">Nucleus</location>
    </subcellularLocation>
</comment>
<feature type="compositionally biased region" description="Acidic residues" evidence="5">
    <location>
        <begin position="611"/>
        <end position="625"/>
    </location>
</feature>
<feature type="compositionally biased region" description="Low complexity" evidence="5">
    <location>
        <begin position="141"/>
        <end position="153"/>
    </location>
</feature>
<dbReference type="SMART" id="SM00717">
    <property type="entry name" value="SANT"/>
    <property type="match status" value="2"/>
</dbReference>
<dbReference type="InterPro" id="IPR051651">
    <property type="entry name" value="DMTF1_DNA-bind_reg"/>
</dbReference>
<reference evidence="8" key="1">
    <citation type="journal article" date="2023" name="Mol. Phylogenet. Evol.">
        <title>Genome-scale phylogeny and comparative genomics of the fungal order Sordariales.</title>
        <authorList>
            <person name="Hensen N."/>
            <person name="Bonometti L."/>
            <person name="Westerberg I."/>
            <person name="Brannstrom I.O."/>
            <person name="Guillou S."/>
            <person name="Cros-Aarteil S."/>
            <person name="Calhoun S."/>
            <person name="Haridas S."/>
            <person name="Kuo A."/>
            <person name="Mondo S."/>
            <person name="Pangilinan J."/>
            <person name="Riley R."/>
            <person name="LaButti K."/>
            <person name="Andreopoulos B."/>
            <person name="Lipzen A."/>
            <person name="Chen C."/>
            <person name="Yan M."/>
            <person name="Daum C."/>
            <person name="Ng V."/>
            <person name="Clum A."/>
            <person name="Steindorff A."/>
            <person name="Ohm R.A."/>
            <person name="Martin F."/>
            <person name="Silar P."/>
            <person name="Natvig D.O."/>
            <person name="Lalanne C."/>
            <person name="Gautier V."/>
            <person name="Ament-Velasquez S.L."/>
            <person name="Kruys A."/>
            <person name="Hutchinson M.I."/>
            <person name="Powell A.J."/>
            <person name="Barry K."/>
            <person name="Miller A.N."/>
            <person name="Grigoriev I.V."/>
            <person name="Debuchy R."/>
            <person name="Gladieux P."/>
            <person name="Hiltunen Thoren M."/>
            <person name="Johannesson H."/>
        </authorList>
    </citation>
    <scope>NUCLEOTIDE SEQUENCE</scope>
    <source>
        <strain evidence="8">CBS 990.96</strain>
    </source>
</reference>
<evidence type="ECO:0000259" key="6">
    <source>
        <dbReference type="PROSITE" id="PS50090"/>
    </source>
</evidence>
<feature type="region of interest" description="Disordered" evidence="5">
    <location>
        <begin position="1"/>
        <end position="630"/>
    </location>
</feature>
<dbReference type="CDD" id="cd00167">
    <property type="entry name" value="SANT"/>
    <property type="match status" value="2"/>
</dbReference>
<feature type="domain" description="Myb-like" evidence="6">
    <location>
        <begin position="708"/>
        <end position="757"/>
    </location>
</feature>
<feature type="compositionally biased region" description="Basic residues" evidence="5">
    <location>
        <begin position="116"/>
        <end position="130"/>
    </location>
</feature>
<feature type="compositionally biased region" description="Basic residues" evidence="5">
    <location>
        <begin position="72"/>
        <end position="83"/>
    </location>
</feature>
<dbReference type="PROSITE" id="PS50090">
    <property type="entry name" value="MYB_LIKE"/>
    <property type="match status" value="2"/>
</dbReference>
<feature type="region of interest" description="Disordered" evidence="5">
    <location>
        <begin position="954"/>
        <end position="1192"/>
    </location>
</feature>
<feature type="compositionally biased region" description="Polar residues" evidence="5">
    <location>
        <begin position="1015"/>
        <end position="1034"/>
    </location>
</feature>
<dbReference type="InterPro" id="IPR017930">
    <property type="entry name" value="Myb_dom"/>
</dbReference>
<dbReference type="PANTHER" id="PTHR46380:SF2">
    <property type="entry name" value="CYCLIN-D-BINDING MYB-LIKE TRANSCRIPTION FACTOR 1"/>
    <property type="match status" value="1"/>
</dbReference>
<evidence type="ECO:0000256" key="2">
    <source>
        <dbReference type="ARBA" id="ARBA00023125"/>
    </source>
</evidence>
<evidence type="ECO:0000313" key="8">
    <source>
        <dbReference type="EMBL" id="KAK4222087.1"/>
    </source>
</evidence>
<feature type="compositionally biased region" description="Basic and acidic residues" evidence="5">
    <location>
        <begin position="1178"/>
        <end position="1192"/>
    </location>
</feature>
<evidence type="ECO:0000256" key="3">
    <source>
        <dbReference type="ARBA" id="ARBA00023242"/>
    </source>
</evidence>
<dbReference type="GO" id="GO:0003700">
    <property type="term" value="F:DNA-binding transcription factor activity"/>
    <property type="evidence" value="ECO:0007669"/>
    <property type="project" value="TreeGrafter"/>
</dbReference>
<sequence>MGNEQSKPVDPDNPNNNRARSLSPLLRDPDNGEASDNEARLFPATQPVPKKSRYGDPSHPEAEADPESPAPKSKKKREHRRNRTSGNFSATQPIVSEQTPASPDERPASQPELFSRKKKSKGHKSKKKARNLQPADEEAAGVDAVPGGVPVEVAAEEPQAESAPLRKKKRRRRSKGSEVAEDMPATAWENSQEEQFTQWSAELEEYRSEGDHLSFTKAPPPEDEKEEDPVSFTKAPPPEDEEEATQLNSSKHDYDLPEYKGTNGSAWSADLSERGSPTVSESSLPQLPKDDDHVVKYRDDYPEHSGDEEQSVEHDRSLSQPKGREMSKALDDDDGVTVNGNLKPASPSPSPLASPRHSQRPDPALPTSSAGAPRSQSSRRLKVKVPFFERDNEERVNASSDAVIDEAESPLSHQPGPSQPRSSQFKKGKKSREPRPEIIPESDLEDTPVASKSSVTYGKKASQKSSQVSSRRTRRLPTPEAAPDSQVKAAPESDDEAAPSDDEAAAETDVEVAPEIVPDEVEPAPATNGRPSKKSSKKNRSQPPPEEAPESDLDAANASPEPQATNKKNHTKKSAPKSSQKTAPRSSQRSSKAKKPAPVVESSPGGSKEYVEDELANESEEDEEAPATGYKVGVMTKTEVKQITKAVELFRETEGLSQEEVNSMIQDNPQKVGTDSKLLHKRLWELVVESCPTRRRSKLILWCRKHFHNFVARGKWTNEQDDHLDQLVKTYGKSWVKIGSMVNRHPDDVRDRYRNYVVCRGTVKTDLWSVEEEEKLREVYQNALRKIQEKMDKTGDKEHSADDLINWQLISDDMGRTRSRLQCQEKWKRLAEAEPLADRDKVVTLLPAGNNGWRIKKARRDLKSIGAPEKYTLVNAIRAGGYEYEREITWKQIVEHVFKKEYERQALVVVWGRLKQAVPDYKEKTVNDCATFLVNMYKKEGNFGTELVYDDGVASEDESSVRANSARKKGKGEKKSRSIERRNFKTPAEAISDDSDAEEPVQMSVGKEMEDPDATTVTRPTPETADISQISPTFNGVPVANSPSVVAEASRARRRERSASVPASVAASLGSESKSKDNGKSRERQKRDQESAAAAAAVDVIPQSPAQPQAASQEQTPDRVKRSSKKRRLLSSESREHQERDQESAAADVIPQSPAQPQEQVPDSIKRSSKKRRLLSSESRELQERDQESAAA</sequence>
<comment type="caution">
    <text evidence="8">The sequence shown here is derived from an EMBL/GenBank/DDBJ whole genome shotgun (WGS) entry which is preliminary data.</text>
</comment>
<evidence type="ECO:0000256" key="1">
    <source>
        <dbReference type="ARBA" id="ARBA00004123"/>
    </source>
</evidence>
<evidence type="ECO:0008006" key="10">
    <source>
        <dbReference type="Google" id="ProtNLM"/>
    </source>
</evidence>
<dbReference type="SUPFAM" id="SSF46689">
    <property type="entry name" value="Homeodomain-like"/>
    <property type="match status" value="1"/>
</dbReference>
<dbReference type="InterPro" id="IPR009057">
    <property type="entry name" value="Homeodomain-like_sf"/>
</dbReference>
<feature type="compositionally biased region" description="Polar residues" evidence="5">
    <location>
        <begin position="84"/>
        <end position="101"/>
    </location>
</feature>
<feature type="compositionally biased region" description="Basic and acidic residues" evidence="5">
    <location>
        <begin position="387"/>
        <end position="396"/>
    </location>
</feature>
<feature type="compositionally biased region" description="Basic and acidic residues" evidence="5">
    <location>
        <begin position="973"/>
        <end position="983"/>
    </location>
</feature>
<feature type="compositionally biased region" description="Polar residues" evidence="5">
    <location>
        <begin position="188"/>
        <end position="200"/>
    </location>
</feature>